<protein>
    <submittedName>
        <fullName evidence="3">Unannotated protein</fullName>
    </submittedName>
</protein>
<sequence length="247" mass="27646">MCRLFCWVSDSPMTTTQALGSDLSLLTDLSTIHKDGWGGAFLNSDGSISLERDTSAAHESELYQKVIDEFATSCGMIHLRWATSNYQVCVENTHPFVNSEIAFEHNGGFENAPALEGLIDADLLSSMEGQTDSEWYFLYLQTLLRKHDSVEDAYRELIPEMQKLCPYSSLNSMIVTPEYLYVVSAHNPERLPEGLEPDYYHLSWDQVSGVTSAWSSGVRARSGQPLANYHVLRVSNATQEHIISPIT</sequence>
<evidence type="ECO:0000259" key="2">
    <source>
        <dbReference type="PROSITE" id="PS51278"/>
    </source>
</evidence>
<dbReference type="Gene3D" id="3.60.20.10">
    <property type="entry name" value="Glutamine Phosphoribosylpyrophosphate, subunit 1, domain 1"/>
    <property type="match status" value="1"/>
</dbReference>
<dbReference type="PANTHER" id="PTHR42824">
    <property type="entry name" value="GLUTAMINE AMIDOTRANSFERASE"/>
    <property type="match status" value="1"/>
</dbReference>
<keyword evidence="1" id="KW-0315">Glutamine amidotransferase</keyword>
<gene>
    <name evidence="3" type="ORF">UFOPK4301_00249</name>
</gene>
<accession>A0A6J7SW88</accession>
<dbReference type="SUPFAM" id="SSF56235">
    <property type="entry name" value="N-terminal nucleophile aminohydrolases (Ntn hydrolases)"/>
    <property type="match status" value="1"/>
</dbReference>
<feature type="domain" description="Glutamine amidotransferase type-2" evidence="2">
    <location>
        <begin position="2"/>
        <end position="247"/>
    </location>
</feature>
<dbReference type="PANTHER" id="PTHR42824:SF1">
    <property type="entry name" value="GLUTAMINE AMIDOTRANSFERASE YAFJ-RELATED"/>
    <property type="match status" value="1"/>
</dbReference>
<evidence type="ECO:0000256" key="1">
    <source>
        <dbReference type="ARBA" id="ARBA00022962"/>
    </source>
</evidence>
<proteinExistence type="predicted"/>
<organism evidence="3">
    <name type="scientific">freshwater metagenome</name>
    <dbReference type="NCBI Taxonomy" id="449393"/>
    <lineage>
        <taxon>unclassified sequences</taxon>
        <taxon>metagenomes</taxon>
        <taxon>ecological metagenomes</taxon>
    </lineage>
</organism>
<evidence type="ECO:0000313" key="3">
    <source>
        <dbReference type="EMBL" id="CAB5045273.1"/>
    </source>
</evidence>
<reference evidence="3" key="1">
    <citation type="submission" date="2020-05" db="EMBL/GenBank/DDBJ databases">
        <authorList>
            <person name="Chiriac C."/>
            <person name="Salcher M."/>
            <person name="Ghai R."/>
            <person name="Kavagutti S V."/>
        </authorList>
    </citation>
    <scope>NUCLEOTIDE SEQUENCE</scope>
</reference>
<dbReference type="EMBL" id="CAFBQG010000018">
    <property type="protein sequence ID" value="CAB5045273.1"/>
    <property type="molecule type" value="Genomic_DNA"/>
</dbReference>
<dbReference type="PROSITE" id="PS51278">
    <property type="entry name" value="GATASE_TYPE_2"/>
    <property type="match status" value="1"/>
</dbReference>
<dbReference type="AlphaFoldDB" id="A0A6J7SW88"/>
<dbReference type="Pfam" id="PF13230">
    <property type="entry name" value="GATase_4"/>
    <property type="match status" value="1"/>
</dbReference>
<dbReference type="InterPro" id="IPR026869">
    <property type="entry name" value="EgtC-like"/>
</dbReference>
<dbReference type="InterPro" id="IPR017932">
    <property type="entry name" value="GATase_2_dom"/>
</dbReference>
<name>A0A6J7SW88_9ZZZZ</name>
<dbReference type="InterPro" id="IPR029055">
    <property type="entry name" value="Ntn_hydrolases_N"/>
</dbReference>